<accession>A0ABY4RKF8</accession>
<keyword evidence="6" id="KW-1185">Reference proteome</keyword>
<feature type="domain" description="GGDEF" evidence="4">
    <location>
        <begin position="280"/>
        <end position="414"/>
    </location>
</feature>
<dbReference type="Pfam" id="PF00990">
    <property type="entry name" value="GGDEF"/>
    <property type="match status" value="1"/>
</dbReference>
<dbReference type="InterPro" id="IPR052155">
    <property type="entry name" value="Biofilm_reg_signaling"/>
</dbReference>
<dbReference type="PROSITE" id="PS50883">
    <property type="entry name" value="EAL"/>
    <property type="match status" value="1"/>
</dbReference>
<dbReference type="Gene3D" id="3.30.70.270">
    <property type="match status" value="1"/>
</dbReference>
<name>A0ABY4RKF8_9BACL</name>
<evidence type="ECO:0000259" key="3">
    <source>
        <dbReference type="PROSITE" id="PS50883"/>
    </source>
</evidence>
<dbReference type="InterPro" id="IPR000160">
    <property type="entry name" value="GGDEF_dom"/>
</dbReference>
<protein>
    <submittedName>
        <fullName evidence="5">Cyclic di-GMP phosphodiesterase Gmr</fullName>
        <ecNumber evidence="5">3.1.4.52</ecNumber>
    </submittedName>
</protein>
<feature type="domain" description="PAC" evidence="2">
    <location>
        <begin position="201"/>
        <end position="252"/>
    </location>
</feature>
<dbReference type="InterPro" id="IPR000014">
    <property type="entry name" value="PAS"/>
</dbReference>
<dbReference type="Gene3D" id="3.20.20.450">
    <property type="entry name" value="EAL domain"/>
    <property type="match status" value="1"/>
</dbReference>
<evidence type="ECO:0000259" key="1">
    <source>
        <dbReference type="PROSITE" id="PS50112"/>
    </source>
</evidence>
<dbReference type="EMBL" id="CP027059">
    <property type="protein sequence ID" value="UQZ82490.1"/>
    <property type="molecule type" value="Genomic_DNA"/>
</dbReference>
<dbReference type="RefSeq" id="WP_249864625.1">
    <property type="nucleotide sequence ID" value="NZ_CP027059.1"/>
</dbReference>
<dbReference type="PROSITE" id="PS50113">
    <property type="entry name" value="PAC"/>
    <property type="match status" value="1"/>
</dbReference>
<dbReference type="Pfam" id="PF13426">
    <property type="entry name" value="PAS_9"/>
    <property type="match status" value="1"/>
</dbReference>
<dbReference type="PROSITE" id="PS50887">
    <property type="entry name" value="GGDEF"/>
    <property type="match status" value="1"/>
</dbReference>
<dbReference type="SUPFAM" id="SSF141868">
    <property type="entry name" value="EAL domain-like"/>
    <property type="match status" value="1"/>
</dbReference>
<dbReference type="CDD" id="cd01948">
    <property type="entry name" value="EAL"/>
    <property type="match status" value="1"/>
</dbReference>
<dbReference type="InterPro" id="IPR035965">
    <property type="entry name" value="PAS-like_dom_sf"/>
</dbReference>
<reference evidence="5" key="2">
    <citation type="journal article" date="2021" name="J Anim Sci Technol">
        <title>Complete genome sequence of Paenibacillus konkukensis sp. nov. SK3146 as a potential probiotic strain.</title>
        <authorList>
            <person name="Jung H.I."/>
            <person name="Park S."/>
            <person name="Niu K.M."/>
            <person name="Lee S.W."/>
            <person name="Kothari D."/>
            <person name="Yi K.J."/>
            <person name="Kim S.K."/>
        </authorList>
    </citation>
    <scope>NUCLEOTIDE SEQUENCE</scope>
    <source>
        <strain evidence="5">SK3146</strain>
    </source>
</reference>
<proteinExistence type="predicted"/>
<dbReference type="NCBIfam" id="TIGR00254">
    <property type="entry name" value="GGDEF"/>
    <property type="match status" value="1"/>
</dbReference>
<dbReference type="SUPFAM" id="SSF55785">
    <property type="entry name" value="PYP-like sensor domain (PAS domain)"/>
    <property type="match status" value="2"/>
</dbReference>
<dbReference type="InterPro" id="IPR035919">
    <property type="entry name" value="EAL_sf"/>
</dbReference>
<dbReference type="SUPFAM" id="SSF55073">
    <property type="entry name" value="Nucleotide cyclase"/>
    <property type="match status" value="1"/>
</dbReference>
<feature type="domain" description="EAL" evidence="3">
    <location>
        <begin position="423"/>
        <end position="675"/>
    </location>
</feature>
<dbReference type="Gene3D" id="3.30.450.20">
    <property type="entry name" value="PAS domain"/>
    <property type="match status" value="2"/>
</dbReference>
<dbReference type="SMART" id="SM00267">
    <property type="entry name" value="GGDEF"/>
    <property type="match status" value="1"/>
</dbReference>
<dbReference type="InterPro" id="IPR001633">
    <property type="entry name" value="EAL_dom"/>
</dbReference>
<gene>
    <name evidence="5" type="primary">gmr_1</name>
    <name evidence="5" type="ORF">SK3146_01647</name>
</gene>
<dbReference type="CDD" id="cd01949">
    <property type="entry name" value="GGDEF"/>
    <property type="match status" value="1"/>
</dbReference>
<dbReference type="SMART" id="SM00086">
    <property type="entry name" value="PAC"/>
    <property type="match status" value="2"/>
</dbReference>
<dbReference type="Proteomes" id="UP001057134">
    <property type="component" value="Chromosome"/>
</dbReference>
<dbReference type="PROSITE" id="PS50112">
    <property type="entry name" value="PAS"/>
    <property type="match status" value="1"/>
</dbReference>
<dbReference type="InterPro" id="IPR001610">
    <property type="entry name" value="PAC"/>
</dbReference>
<dbReference type="CDD" id="cd00130">
    <property type="entry name" value="PAS"/>
    <property type="match status" value="1"/>
</dbReference>
<dbReference type="SMART" id="SM00052">
    <property type="entry name" value="EAL"/>
    <property type="match status" value="1"/>
</dbReference>
<evidence type="ECO:0000313" key="5">
    <source>
        <dbReference type="EMBL" id="UQZ82490.1"/>
    </source>
</evidence>
<dbReference type="Pfam" id="PF00563">
    <property type="entry name" value="EAL"/>
    <property type="match status" value="1"/>
</dbReference>
<dbReference type="PANTHER" id="PTHR44757:SF2">
    <property type="entry name" value="BIOFILM ARCHITECTURE MAINTENANCE PROTEIN MBAA"/>
    <property type="match status" value="1"/>
</dbReference>
<dbReference type="NCBIfam" id="TIGR00229">
    <property type="entry name" value="sensory_box"/>
    <property type="match status" value="2"/>
</dbReference>
<dbReference type="InterPro" id="IPR043128">
    <property type="entry name" value="Rev_trsase/Diguanyl_cyclase"/>
</dbReference>
<dbReference type="GO" id="GO:0071111">
    <property type="term" value="F:cyclic-guanylate-specific phosphodiesterase activity"/>
    <property type="evidence" value="ECO:0007669"/>
    <property type="project" value="UniProtKB-EC"/>
</dbReference>
<organism evidence="5 6">
    <name type="scientific">Paenibacillus konkukensis</name>
    <dbReference type="NCBI Taxonomy" id="2020716"/>
    <lineage>
        <taxon>Bacteria</taxon>
        <taxon>Bacillati</taxon>
        <taxon>Bacillota</taxon>
        <taxon>Bacilli</taxon>
        <taxon>Bacillales</taxon>
        <taxon>Paenibacillaceae</taxon>
        <taxon>Paenibacillus</taxon>
    </lineage>
</organism>
<dbReference type="InterPro" id="IPR013655">
    <property type="entry name" value="PAS_fold_3"/>
</dbReference>
<keyword evidence="5" id="KW-0378">Hydrolase</keyword>
<feature type="domain" description="PAS" evidence="1">
    <location>
        <begin position="128"/>
        <end position="198"/>
    </location>
</feature>
<dbReference type="PANTHER" id="PTHR44757">
    <property type="entry name" value="DIGUANYLATE CYCLASE DGCP"/>
    <property type="match status" value="1"/>
</dbReference>
<evidence type="ECO:0000259" key="2">
    <source>
        <dbReference type="PROSITE" id="PS50113"/>
    </source>
</evidence>
<evidence type="ECO:0000259" key="4">
    <source>
        <dbReference type="PROSITE" id="PS50887"/>
    </source>
</evidence>
<dbReference type="EC" id="3.1.4.52" evidence="5"/>
<dbReference type="InterPro" id="IPR000700">
    <property type="entry name" value="PAS-assoc_C"/>
</dbReference>
<dbReference type="Pfam" id="PF08447">
    <property type="entry name" value="PAS_3"/>
    <property type="match status" value="1"/>
</dbReference>
<evidence type="ECO:0000313" key="6">
    <source>
        <dbReference type="Proteomes" id="UP001057134"/>
    </source>
</evidence>
<reference evidence="5" key="1">
    <citation type="submission" date="2018-02" db="EMBL/GenBank/DDBJ databases">
        <authorList>
            <person name="Kim S.-K."/>
            <person name="Jung H.-I."/>
            <person name="Lee S.-W."/>
        </authorList>
    </citation>
    <scope>NUCLEOTIDE SEQUENCE</scope>
    <source>
        <strain evidence="5">SK3146</strain>
    </source>
</reference>
<sequence length="690" mass="79368">MVDYKHLVEDSIAGMFFIHNEALTFVNNAFTSLFGYASVEDFYANHRSLQDLMPLESYRTLFRQKKQVGSGKKQAQDRYMIECYHRGGHSIYVEVFAKMNRQDDEVTIYGTMIDVSDSIHMQRELHMSEQKYRSLFEYNTNLIYSFDLDGHFDSMNPAVTDTLGYSFDELIHMNFEKFIHPDDLTMTLQNFNEAKTYGRHCSYEARVIHRSGQIRHTHIINIPIYIDGQITGVYGIARDITELKNYIEQIERLAYYDYLTGLPNRRYFEQKNAEYYSERRTATLALIDLDGFKTINDTLGHDIGDELLKEFSHLLLRVCSSSDLFVSRIGGDEFAVIAPDDAGYPSILRVAEELLEQLLKPLHVNEFELYIAASVGICSSIGQETAPMQLFKHADIALYNAKAAGKRKISIYSHLNDEVTLKRFTLVRDIQQAIAGKQFYLEYQPRYDIKNQRVTCVEALLRWKHPSWGIVPPGEFIPIAEESGLIVELGKWALQTACREIKPLAEAWDFNLSVNVSVVQIMNQEFVATIKQILEAERFDPRRLELEITESALYNSEEKMRYFLDELKGLGIQVSLDDFGAGYSSLSFIQKYAIDTVKLDKTFVNTLTVNDRNAKIFSSIVSLLKSLETNVVAEGIETIEHYHFLTKNECDEAQGYLFSRPIPVHQLIEMVVELPHICRISSAYRPASEQ</sequence>
<dbReference type="SMART" id="SM00091">
    <property type="entry name" value="PAS"/>
    <property type="match status" value="2"/>
</dbReference>
<dbReference type="InterPro" id="IPR029787">
    <property type="entry name" value="Nucleotide_cyclase"/>
</dbReference>